<name>A0ABU0UZ10_ACIBI</name>
<dbReference type="RefSeq" id="WP_004919913.1">
    <property type="nucleotide sequence ID" value="NZ_BCMA01000002.1"/>
</dbReference>
<gene>
    <name evidence="1" type="ORF">QE380_002716</name>
</gene>
<accession>A0ABU0UZ10</accession>
<dbReference type="EMBL" id="JAUTBK010000002">
    <property type="protein sequence ID" value="MDQ1209793.1"/>
    <property type="molecule type" value="Genomic_DNA"/>
</dbReference>
<evidence type="ECO:0000313" key="2">
    <source>
        <dbReference type="Proteomes" id="UP001233360"/>
    </source>
</evidence>
<organism evidence="1 2">
    <name type="scientific">Acinetobacter baylyi</name>
    <dbReference type="NCBI Taxonomy" id="202950"/>
    <lineage>
        <taxon>Bacteria</taxon>
        <taxon>Pseudomonadati</taxon>
        <taxon>Pseudomonadota</taxon>
        <taxon>Gammaproteobacteria</taxon>
        <taxon>Moraxellales</taxon>
        <taxon>Moraxellaceae</taxon>
        <taxon>Acinetobacter</taxon>
    </lineage>
</organism>
<dbReference type="Proteomes" id="UP001233360">
    <property type="component" value="Unassembled WGS sequence"/>
</dbReference>
<evidence type="ECO:0000313" key="1">
    <source>
        <dbReference type="EMBL" id="MDQ1209793.1"/>
    </source>
</evidence>
<keyword evidence="2" id="KW-1185">Reference proteome</keyword>
<proteinExistence type="predicted"/>
<sequence>MNVIQVRVKDQFDKTYLAKARLNEQLKSTSGADLSLYQRVQEIQVEDEILLPSTELLFESQETNRIYRIIGQ</sequence>
<reference evidence="1 2" key="1">
    <citation type="submission" date="2023-07" db="EMBL/GenBank/DDBJ databases">
        <title>Functional and genomic diversity of the sorghum phyllosphere microbiome.</title>
        <authorList>
            <person name="Shade A."/>
        </authorList>
    </citation>
    <scope>NUCLEOTIDE SEQUENCE [LARGE SCALE GENOMIC DNA]</scope>
    <source>
        <strain evidence="1 2">SORGH_AS_0887</strain>
    </source>
</reference>
<comment type="caution">
    <text evidence="1">The sequence shown here is derived from an EMBL/GenBank/DDBJ whole genome shotgun (WGS) entry which is preliminary data.</text>
</comment>
<dbReference type="GeneID" id="45233070"/>
<protein>
    <submittedName>
        <fullName evidence="1">Uncharacterized protein</fullName>
    </submittedName>
</protein>